<name>A0A6V8MNZ1_9BACT</name>
<evidence type="ECO:0000313" key="3">
    <source>
        <dbReference type="Proteomes" id="UP000556026"/>
    </source>
</evidence>
<reference evidence="3" key="1">
    <citation type="submission" date="2020-06" db="EMBL/GenBank/DDBJ databases">
        <title>Draft genomic sequence of Geomonas sp. Red330.</title>
        <authorList>
            <person name="Itoh H."/>
            <person name="Zhenxing X."/>
            <person name="Ushijima N."/>
            <person name="Masuda Y."/>
            <person name="Shiratori Y."/>
            <person name="Senoo K."/>
        </authorList>
    </citation>
    <scope>NUCLEOTIDE SEQUENCE [LARGE SCALE GENOMIC DNA]</scope>
    <source>
        <strain evidence="3">Red330</strain>
    </source>
</reference>
<dbReference type="InterPro" id="IPR036388">
    <property type="entry name" value="WH-like_DNA-bd_sf"/>
</dbReference>
<comment type="caution">
    <text evidence="2">The sequence shown here is derived from an EMBL/GenBank/DDBJ whole genome shotgun (WGS) entry which is preliminary data.</text>
</comment>
<dbReference type="InterPro" id="IPR036390">
    <property type="entry name" value="WH_DNA-bd_sf"/>
</dbReference>
<dbReference type="SUPFAM" id="SSF46785">
    <property type="entry name" value="Winged helix' DNA-binding domain"/>
    <property type="match status" value="1"/>
</dbReference>
<protein>
    <submittedName>
        <fullName evidence="2">Rrf2 family transcriptional regulator</fullName>
    </submittedName>
</protein>
<dbReference type="PANTHER" id="PTHR33221:SF5">
    <property type="entry name" value="HTH-TYPE TRANSCRIPTIONAL REGULATOR ISCR"/>
    <property type="match status" value="1"/>
</dbReference>
<dbReference type="EMBL" id="BLXX01000013">
    <property type="protein sequence ID" value="GFO61349.1"/>
    <property type="molecule type" value="Genomic_DNA"/>
</dbReference>
<dbReference type="GO" id="GO:0003677">
    <property type="term" value="F:DNA binding"/>
    <property type="evidence" value="ECO:0007669"/>
    <property type="project" value="UniProtKB-KW"/>
</dbReference>
<dbReference type="Gene3D" id="1.10.10.10">
    <property type="entry name" value="Winged helix-like DNA-binding domain superfamily/Winged helix DNA-binding domain"/>
    <property type="match status" value="1"/>
</dbReference>
<dbReference type="Proteomes" id="UP000556026">
    <property type="component" value="Unassembled WGS sequence"/>
</dbReference>
<dbReference type="InterPro" id="IPR000944">
    <property type="entry name" value="Tscrpt_reg_Rrf2"/>
</dbReference>
<dbReference type="GO" id="GO:0005829">
    <property type="term" value="C:cytosol"/>
    <property type="evidence" value="ECO:0007669"/>
    <property type="project" value="TreeGrafter"/>
</dbReference>
<proteinExistence type="predicted"/>
<dbReference type="GO" id="GO:0003700">
    <property type="term" value="F:DNA-binding transcription factor activity"/>
    <property type="evidence" value="ECO:0007669"/>
    <property type="project" value="TreeGrafter"/>
</dbReference>
<sequence>MLSKKTKYGLKALIYLARQYDKGPILIADLAQEENIPKKFLEAILLALKNNGILQSKKGKGGGYYLARSPKLITFGQAIRIMEGPLAPVPCVSETSYAKCTECGSEETCGIRIVMKDVREAMAKILDGTTLADVLEEIDKAEETQKGVLNFCI</sequence>
<organism evidence="2 3">
    <name type="scientific">Geomonas silvestris</name>
    <dbReference type="NCBI Taxonomy" id="2740184"/>
    <lineage>
        <taxon>Bacteria</taxon>
        <taxon>Pseudomonadati</taxon>
        <taxon>Thermodesulfobacteriota</taxon>
        <taxon>Desulfuromonadia</taxon>
        <taxon>Geobacterales</taxon>
        <taxon>Geobacteraceae</taxon>
        <taxon>Geomonas</taxon>
    </lineage>
</organism>
<gene>
    <name evidence="2" type="ORF">GMST_36740</name>
</gene>
<dbReference type="PANTHER" id="PTHR33221">
    <property type="entry name" value="WINGED HELIX-TURN-HELIX TRANSCRIPTIONAL REGULATOR, RRF2 FAMILY"/>
    <property type="match status" value="1"/>
</dbReference>
<evidence type="ECO:0000313" key="2">
    <source>
        <dbReference type="EMBL" id="GFO61349.1"/>
    </source>
</evidence>
<dbReference type="RefSeq" id="WP_183356145.1">
    <property type="nucleotide sequence ID" value="NZ_BLXX01000013.1"/>
</dbReference>
<evidence type="ECO:0000256" key="1">
    <source>
        <dbReference type="ARBA" id="ARBA00023125"/>
    </source>
</evidence>
<accession>A0A6V8MNZ1</accession>
<dbReference type="Pfam" id="PF02082">
    <property type="entry name" value="Rrf2"/>
    <property type="match status" value="1"/>
</dbReference>
<dbReference type="InterPro" id="IPR030489">
    <property type="entry name" value="TR_Rrf2-type_CS"/>
</dbReference>
<dbReference type="AlphaFoldDB" id="A0A6V8MNZ1"/>
<keyword evidence="3" id="KW-1185">Reference proteome</keyword>
<dbReference type="PROSITE" id="PS51197">
    <property type="entry name" value="HTH_RRF2_2"/>
    <property type="match status" value="1"/>
</dbReference>
<dbReference type="NCBIfam" id="TIGR00738">
    <property type="entry name" value="rrf2_super"/>
    <property type="match status" value="1"/>
</dbReference>
<dbReference type="PROSITE" id="PS01332">
    <property type="entry name" value="HTH_RRF2_1"/>
    <property type="match status" value="1"/>
</dbReference>
<keyword evidence="1" id="KW-0238">DNA-binding</keyword>